<reference evidence="2" key="1">
    <citation type="submission" date="2024-01" db="EMBL/GenBank/DDBJ databases">
        <title>Bank of Algae and Cyanobacteria of the Azores (BACA) strain genomes.</title>
        <authorList>
            <person name="Luz R."/>
            <person name="Cordeiro R."/>
            <person name="Fonseca A."/>
            <person name="Goncalves V."/>
        </authorList>
    </citation>
    <scope>NUCLEOTIDE SEQUENCE</scope>
    <source>
        <strain evidence="2">BACA0141</strain>
    </source>
</reference>
<dbReference type="RefSeq" id="WP_330482875.1">
    <property type="nucleotide sequence ID" value="NZ_JAZBJZ010000019.1"/>
</dbReference>
<dbReference type="Proteomes" id="UP001333818">
    <property type="component" value="Unassembled WGS sequence"/>
</dbReference>
<keyword evidence="1" id="KW-0175">Coiled coil</keyword>
<evidence type="ECO:0000313" key="3">
    <source>
        <dbReference type="Proteomes" id="UP001333818"/>
    </source>
</evidence>
<protein>
    <submittedName>
        <fullName evidence="2">Late competence development ComFB family protein</fullName>
    </submittedName>
</protein>
<dbReference type="EMBL" id="JAZBJZ010000019">
    <property type="protein sequence ID" value="MEE3716446.1"/>
    <property type="molecule type" value="Genomic_DNA"/>
</dbReference>
<name>A0AAW9Q0S1_9CYAN</name>
<dbReference type="AlphaFoldDB" id="A0AAW9Q0S1"/>
<gene>
    <name evidence="2" type="ORF">V2H45_06790</name>
</gene>
<comment type="caution">
    <text evidence="2">The sequence shown here is derived from an EMBL/GenBank/DDBJ whole genome shotgun (WGS) entry which is preliminary data.</text>
</comment>
<dbReference type="InterPro" id="IPR019657">
    <property type="entry name" value="ComFB"/>
</dbReference>
<proteinExistence type="predicted"/>
<organism evidence="2 3">
    <name type="scientific">Tumidithrix elongata BACA0141</name>
    <dbReference type="NCBI Taxonomy" id="2716417"/>
    <lineage>
        <taxon>Bacteria</taxon>
        <taxon>Bacillati</taxon>
        <taxon>Cyanobacteriota</taxon>
        <taxon>Cyanophyceae</taxon>
        <taxon>Pseudanabaenales</taxon>
        <taxon>Pseudanabaenaceae</taxon>
        <taxon>Tumidithrix</taxon>
        <taxon>Tumidithrix elongata</taxon>
    </lineage>
</organism>
<evidence type="ECO:0000256" key="1">
    <source>
        <dbReference type="SAM" id="Coils"/>
    </source>
</evidence>
<dbReference type="Pfam" id="PF10719">
    <property type="entry name" value="ComFB"/>
    <property type="match status" value="2"/>
</dbReference>
<feature type="coiled-coil region" evidence="1">
    <location>
        <begin position="13"/>
        <end position="76"/>
    </location>
</feature>
<evidence type="ECO:0000313" key="2">
    <source>
        <dbReference type="EMBL" id="MEE3716446.1"/>
    </source>
</evidence>
<sequence length="349" mass="39778">MHSCRNAIEELVIEETKAQVARLSSERAQAIDLSEVVAHALNRLPTMYATTKVGWLQQRKRALNELKQQIESAVRRALVSVKPDALRDSTPLPAKELENQARSLAQLQDILGIPTLTWKDVPEALENALMTVKLKSAVSYTYLNEAKRSTIDVQDFIRRSRVDDVNWKGRQAGIKINNLDKDRSPEAKEFATYMLSASYSFSNVLEKLVLSLAFHQVQKLNPTIGEIIDLGEVVAYVLNRLPPMYATTERGYQQLRLRAREVHGKQVVETINEAIKLILDSPNRTRIPLALTKYEAEQEEALEEIKWILKRDDINWRNVATIIEESLGNAIFGEIDWQRRPQKAPNSWA</sequence>
<keyword evidence="3" id="KW-1185">Reference proteome</keyword>
<accession>A0AAW9Q0S1</accession>